<sequence>MLMPIFFLGFILIYTYTYTSFPKSQIKKNLSLRTVYKGYSIFTNSGIMSEIATGSFDYYVWGDIGSIFETNDFYFLTVKKTNMFVIYKPNLTEQEIEHIRNVINDNSIIEMKTLDC</sequence>
<reference evidence="1 2" key="1">
    <citation type="submission" date="2017-02" db="EMBL/GenBank/DDBJ databases">
        <title>Vagococcus cremeus sp. nov., isolated from the small intestine of a marten, Martes flavigula.</title>
        <authorList>
            <person name="Tak E.J."/>
            <person name="Bae J.-W."/>
        </authorList>
    </citation>
    <scope>NUCLEOTIDE SEQUENCE [LARGE SCALE GENOMIC DNA]</scope>
    <source>
        <strain evidence="1 2">D7T301</strain>
    </source>
</reference>
<evidence type="ECO:0000313" key="1">
    <source>
        <dbReference type="EMBL" id="OPF87097.1"/>
    </source>
</evidence>
<name>A0A1V4DF28_9ENTE</name>
<proteinExistence type="predicted"/>
<evidence type="ECO:0008006" key="3">
    <source>
        <dbReference type="Google" id="ProtNLM"/>
    </source>
</evidence>
<accession>A0A1V4DF28</accession>
<evidence type="ECO:0000313" key="2">
    <source>
        <dbReference type="Proteomes" id="UP000189970"/>
    </source>
</evidence>
<protein>
    <recommendedName>
        <fullName evidence="3">YcxB-like protein domain-containing protein</fullName>
    </recommendedName>
</protein>
<organism evidence="1 2">
    <name type="scientific">Vagococcus martis</name>
    <dbReference type="NCBI Taxonomy" id="1768210"/>
    <lineage>
        <taxon>Bacteria</taxon>
        <taxon>Bacillati</taxon>
        <taxon>Bacillota</taxon>
        <taxon>Bacilli</taxon>
        <taxon>Lactobacillales</taxon>
        <taxon>Enterococcaceae</taxon>
        <taxon>Vagococcus</taxon>
    </lineage>
</organism>
<gene>
    <name evidence="1" type="ORF">BW731_02195</name>
</gene>
<dbReference type="Proteomes" id="UP000189970">
    <property type="component" value="Unassembled WGS sequence"/>
</dbReference>
<keyword evidence="2" id="KW-1185">Reference proteome</keyword>
<dbReference type="AlphaFoldDB" id="A0A1V4DF28"/>
<dbReference type="EMBL" id="MVAB01000001">
    <property type="protein sequence ID" value="OPF87097.1"/>
    <property type="molecule type" value="Genomic_DNA"/>
</dbReference>
<comment type="caution">
    <text evidence="1">The sequence shown here is derived from an EMBL/GenBank/DDBJ whole genome shotgun (WGS) entry which is preliminary data.</text>
</comment>